<dbReference type="AlphaFoldDB" id="A0A0A0KGY9"/>
<gene>
    <name evidence="2" type="ORF">Csa_6G428020</name>
</gene>
<accession>A0A0A0KGY9</accession>
<sequence length="70" mass="7911">MQWPKAARSIGALISLGIIAHTHRKNLYGPDDSGFRILAIIILVFNSYAVQVSFGFEEPWLLDFMDRSSE</sequence>
<reference evidence="2 3" key="1">
    <citation type="journal article" date="2009" name="Nat. Genet.">
        <title>The genome of the cucumber, Cucumis sativus L.</title>
        <authorList>
            <person name="Huang S."/>
            <person name="Li R."/>
            <person name="Zhang Z."/>
            <person name="Li L."/>
            <person name="Gu X."/>
            <person name="Fan W."/>
            <person name="Lucas W.J."/>
            <person name="Wang X."/>
            <person name="Xie B."/>
            <person name="Ni P."/>
            <person name="Ren Y."/>
            <person name="Zhu H."/>
            <person name="Li J."/>
            <person name="Lin K."/>
            <person name="Jin W."/>
            <person name="Fei Z."/>
            <person name="Li G."/>
            <person name="Staub J."/>
            <person name="Kilian A."/>
            <person name="van der Vossen E.A."/>
            <person name="Wu Y."/>
            <person name="Guo J."/>
            <person name="He J."/>
            <person name="Jia Z."/>
            <person name="Ren Y."/>
            <person name="Tian G."/>
            <person name="Lu Y."/>
            <person name="Ruan J."/>
            <person name="Qian W."/>
            <person name="Wang M."/>
            <person name="Huang Q."/>
            <person name="Li B."/>
            <person name="Xuan Z."/>
            <person name="Cao J."/>
            <person name="Asan"/>
            <person name="Wu Z."/>
            <person name="Zhang J."/>
            <person name="Cai Q."/>
            <person name="Bai Y."/>
            <person name="Zhao B."/>
            <person name="Han Y."/>
            <person name="Li Y."/>
            <person name="Li X."/>
            <person name="Wang S."/>
            <person name="Shi Q."/>
            <person name="Liu S."/>
            <person name="Cho W.K."/>
            <person name="Kim J.Y."/>
            <person name="Xu Y."/>
            <person name="Heller-Uszynska K."/>
            <person name="Miao H."/>
            <person name="Cheng Z."/>
            <person name="Zhang S."/>
            <person name="Wu J."/>
            <person name="Yang Y."/>
            <person name="Kang H."/>
            <person name="Li M."/>
            <person name="Liang H."/>
            <person name="Ren X."/>
            <person name="Shi Z."/>
            <person name="Wen M."/>
            <person name="Jian M."/>
            <person name="Yang H."/>
            <person name="Zhang G."/>
            <person name="Yang Z."/>
            <person name="Chen R."/>
            <person name="Liu S."/>
            <person name="Li J."/>
            <person name="Ma L."/>
            <person name="Liu H."/>
            <person name="Zhou Y."/>
            <person name="Zhao J."/>
            <person name="Fang X."/>
            <person name="Li G."/>
            <person name="Fang L."/>
            <person name="Li Y."/>
            <person name="Liu D."/>
            <person name="Zheng H."/>
            <person name="Zhang Y."/>
            <person name="Qin N."/>
            <person name="Li Z."/>
            <person name="Yang G."/>
            <person name="Yang S."/>
            <person name="Bolund L."/>
            <person name="Kristiansen K."/>
            <person name="Zheng H."/>
            <person name="Li S."/>
            <person name="Zhang X."/>
            <person name="Yang H."/>
            <person name="Wang J."/>
            <person name="Sun R."/>
            <person name="Zhang B."/>
            <person name="Jiang S."/>
            <person name="Wang J."/>
            <person name="Du Y."/>
            <person name="Li S."/>
        </authorList>
    </citation>
    <scope>NUCLEOTIDE SEQUENCE [LARGE SCALE GENOMIC DNA]</scope>
    <source>
        <strain evidence="3">cv. 9930</strain>
    </source>
</reference>
<evidence type="ECO:0000256" key="1">
    <source>
        <dbReference type="SAM" id="Phobius"/>
    </source>
</evidence>
<organism evidence="2 3">
    <name type="scientific">Cucumis sativus</name>
    <name type="common">Cucumber</name>
    <dbReference type="NCBI Taxonomy" id="3659"/>
    <lineage>
        <taxon>Eukaryota</taxon>
        <taxon>Viridiplantae</taxon>
        <taxon>Streptophyta</taxon>
        <taxon>Embryophyta</taxon>
        <taxon>Tracheophyta</taxon>
        <taxon>Spermatophyta</taxon>
        <taxon>Magnoliopsida</taxon>
        <taxon>eudicotyledons</taxon>
        <taxon>Gunneridae</taxon>
        <taxon>Pentapetalae</taxon>
        <taxon>rosids</taxon>
        <taxon>fabids</taxon>
        <taxon>Cucurbitales</taxon>
        <taxon>Cucurbitaceae</taxon>
        <taxon>Benincaseae</taxon>
        <taxon>Cucumis</taxon>
    </lineage>
</organism>
<keyword evidence="1" id="KW-0812">Transmembrane</keyword>
<name>A0A0A0KGY9_CUCSA</name>
<evidence type="ECO:0000313" key="2">
    <source>
        <dbReference type="EMBL" id="KGN48069.1"/>
    </source>
</evidence>
<keyword evidence="1" id="KW-1133">Transmembrane helix</keyword>
<dbReference type="Proteomes" id="UP000029981">
    <property type="component" value="Chromosome 6"/>
</dbReference>
<proteinExistence type="predicted"/>
<keyword evidence="1" id="KW-0472">Membrane</keyword>
<evidence type="ECO:0000313" key="3">
    <source>
        <dbReference type="Proteomes" id="UP000029981"/>
    </source>
</evidence>
<dbReference type="EMBL" id="CM002927">
    <property type="protein sequence ID" value="KGN48069.1"/>
    <property type="molecule type" value="Genomic_DNA"/>
</dbReference>
<protein>
    <submittedName>
        <fullName evidence="2">Uncharacterized protein</fullName>
    </submittedName>
</protein>
<keyword evidence="3" id="KW-1185">Reference proteome</keyword>
<reference evidence="2 3" key="4">
    <citation type="journal article" date="2011" name="BMC Genomics">
        <title>RNA-Seq improves annotation of protein-coding genes in the cucumber genome.</title>
        <authorList>
            <person name="Li Z."/>
            <person name="Zhang Z."/>
            <person name="Yan P."/>
            <person name="Huang S."/>
            <person name="Fei Z."/>
            <person name="Lin K."/>
        </authorList>
    </citation>
    <scope>NUCLEOTIDE SEQUENCE [LARGE SCALE GENOMIC DNA]</scope>
    <source>
        <strain evidence="3">cv. 9930</strain>
    </source>
</reference>
<reference evidence="2 3" key="3">
    <citation type="journal article" date="2010" name="BMC Genomics">
        <title>Transcriptome sequencing and comparative analysis of cucumber flowers with different sex types.</title>
        <authorList>
            <person name="Guo S."/>
            <person name="Zheng Y."/>
            <person name="Joung J.G."/>
            <person name="Liu S."/>
            <person name="Zhang Z."/>
            <person name="Crasta O.R."/>
            <person name="Sobral B.W."/>
            <person name="Xu Y."/>
            <person name="Huang S."/>
            <person name="Fei Z."/>
        </authorList>
    </citation>
    <scope>NUCLEOTIDE SEQUENCE [LARGE SCALE GENOMIC DNA]</scope>
    <source>
        <strain evidence="3">cv. 9930</strain>
    </source>
</reference>
<dbReference type="Gramene" id="KGN48069">
    <property type="protein sequence ID" value="KGN48069"/>
    <property type="gene ID" value="Csa_6G428020"/>
</dbReference>
<feature type="transmembrane region" description="Helical" evidence="1">
    <location>
        <begin position="35"/>
        <end position="56"/>
    </location>
</feature>
<reference evidence="2 3" key="2">
    <citation type="journal article" date="2009" name="PLoS ONE">
        <title>An integrated genetic and cytogenetic map of the cucumber genome.</title>
        <authorList>
            <person name="Ren Y."/>
            <person name="Zhang Z."/>
            <person name="Liu J."/>
            <person name="Staub J.E."/>
            <person name="Han Y."/>
            <person name="Cheng Z."/>
            <person name="Li X."/>
            <person name="Lu J."/>
            <person name="Miao H."/>
            <person name="Kang H."/>
            <person name="Xie B."/>
            <person name="Gu X."/>
            <person name="Wang X."/>
            <person name="Du Y."/>
            <person name="Jin W."/>
            <person name="Huang S."/>
        </authorList>
    </citation>
    <scope>NUCLEOTIDE SEQUENCE [LARGE SCALE GENOMIC DNA]</scope>
    <source>
        <strain evidence="3">cv. 9930</strain>
    </source>
</reference>